<dbReference type="Gene3D" id="3.40.50.720">
    <property type="entry name" value="NAD(P)-binding Rossmann-like Domain"/>
    <property type="match status" value="1"/>
</dbReference>
<sequence>MENNKYITVFGATGKIGMELLRFLSAADIKTIAVTRDKNKAVTIPCVDWVEADMANKESLYKAMNNTKAVFLLSGHSNSFVEEQGNVIEVAKEKGVGHIVKLSSGAVDKDSPFYIPGSFIAKVHGEVEALLKTSDIPWTLLQPNGFMQNWLGELAQTVKHERKIYEATGDGKRAYLDIRDIAEVAFRILINPEPHAGKAYLLTGGQAVNFTEIAAIIGAEIGEVVEFIPLNPGEAHQRMEKKGMPAVAVQSILAYAEAQRNNQATYVSPAVSTILNKPARTVKAFVEDHVTLFK</sequence>
<evidence type="ECO:0000259" key="1">
    <source>
        <dbReference type="Pfam" id="PF05368"/>
    </source>
</evidence>
<dbReference type="EMBL" id="JACHCA010000002">
    <property type="protein sequence ID" value="MBB6126763.1"/>
    <property type="molecule type" value="Genomic_DNA"/>
</dbReference>
<dbReference type="AlphaFoldDB" id="A0A841J6T9"/>
<dbReference type="InterPro" id="IPR051604">
    <property type="entry name" value="Ergot_Alk_Oxidoreductase"/>
</dbReference>
<dbReference type="Pfam" id="PF05368">
    <property type="entry name" value="NmrA"/>
    <property type="match status" value="1"/>
</dbReference>
<dbReference type="InterPro" id="IPR008030">
    <property type="entry name" value="NmrA-like"/>
</dbReference>
<dbReference type="PANTHER" id="PTHR43162">
    <property type="match status" value="1"/>
</dbReference>
<proteinExistence type="predicted"/>
<organism evidence="2 3">
    <name type="scientific">Mucilaginibacter lappiensis</name>
    <dbReference type="NCBI Taxonomy" id="354630"/>
    <lineage>
        <taxon>Bacteria</taxon>
        <taxon>Pseudomonadati</taxon>
        <taxon>Bacteroidota</taxon>
        <taxon>Sphingobacteriia</taxon>
        <taxon>Sphingobacteriales</taxon>
        <taxon>Sphingobacteriaceae</taxon>
        <taxon>Mucilaginibacter</taxon>
    </lineage>
</organism>
<dbReference type="RefSeq" id="WP_183585868.1">
    <property type="nucleotide sequence ID" value="NZ_JACHCA010000002.1"/>
</dbReference>
<accession>A0A841J6T9</accession>
<dbReference type="PANTHER" id="PTHR43162:SF1">
    <property type="entry name" value="PRESTALK A DIFFERENTIATION PROTEIN A"/>
    <property type="match status" value="1"/>
</dbReference>
<dbReference type="Gene3D" id="3.90.25.10">
    <property type="entry name" value="UDP-galactose 4-epimerase, domain 1"/>
    <property type="match status" value="1"/>
</dbReference>
<evidence type="ECO:0000313" key="3">
    <source>
        <dbReference type="Proteomes" id="UP000548326"/>
    </source>
</evidence>
<dbReference type="SUPFAM" id="SSF51735">
    <property type="entry name" value="NAD(P)-binding Rossmann-fold domains"/>
    <property type="match status" value="1"/>
</dbReference>
<name>A0A841J6T9_9SPHI</name>
<evidence type="ECO:0000313" key="2">
    <source>
        <dbReference type="EMBL" id="MBB6126763.1"/>
    </source>
</evidence>
<feature type="domain" description="NmrA-like" evidence="1">
    <location>
        <begin position="4"/>
        <end position="272"/>
    </location>
</feature>
<dbReference type="Proteomes" id="UP000548326">
    <property type="component" value="Unassembled WGS sequence"/>
</dbReference>
<protein>
    <submittedName>
        <fullName evidence="2">Uncharacterized protein YbjT (DUF2867 family)</fullName>
    </submittedName>
</protein>
<gene>
    <name evidence="2" type="ORF">HDF22_000868</name>
</gene>
<comment type="caution">
    <text evidence="2">The sequence shown here is derived from an EMBL/GenBank/DDBJ whole genome shotgun (WGS) entry which is preliminary data.</text>
</comment>
<reference evidence="2 3" key="1">
    <citation type="submission" date="2020-08" db="EMBL/GenBank/DDBJ databases">
        <title>Genomic Encyclopedia of Type Strains, Phase IV (KMG-V): Genome sequencing to study the core and pangenomes of soil and plant-associated prokaryotes.</title>
        <authorList>
            <person name="Whitman W."/>
        </authorList>
    </citation>
    <scope>NUCLEOTIDE SEQUENCE [LARGE SCALE GENOMIC DNA]</scope>
    <source>
        <strain evidence="2 3">MP601</strain>
    </source>
</reference>
<dbReference type="InterPro" id="IPR036291">
    <property type="entry name" value="NAD(P)-bd_dom_sf"/>
</dbReference>